<dbReference type="Pfam" id="PF03544">
    <property type="entry name" value="TonB_C"/>
    <property type="match status" value="1"/>
</dbReference>
<protein>
    <submittedName>
        <fullName evidence="3">Energy transducer TonB</fullName>
    </submittedName>
</protein>
<evidence type="ECO:0000313" key="3">
    <source>
        <dbReference type="EMBL" id="MFD2822213.1"/>
    </source>
</evidence>
<dbReference type="Gene3D" id="3.30.1150.10">
    <property type="match status" value="1"/>
</dbReference>
<feature type="transmembrane region" description="Helical" evidence="1">
    <location>
        <begin position="34"/>
        <end position="51"/>
    </location>
</feature>
<gene>
    <name evidence="3" type="ORF">ACFS5M_00935</name>
</gene>
<evidence type="ECO:0000256" key="1">
    <source>
        <dbReference type="SAM" id="Phobius"/>
    </source>
</evidence>
<feature type="domain" description="TonB C-terminal" evidence="2">
    <location>
        <begin position="200"/>
        <end position="260"/>
    </location>
</feature>
<dbReference type="InterPro" id="IPR037682">
    <property type="entry name" value="TonB_C"/>
</dbReference>
<keyword evidence="1" id="KW-0472">Membrane</keyword>
<accession>A0ABW5WHK7</accession>
<keyword evidence="1" id="KW-0812">Transmembrane</keyword>
<name>A0ABW5WHK7_9FLAO</name>
<evidence type="ECO:0000313" key="4">
    <source>
        <dbReference type="Proteomes" id="UP001597533"/>
    </source>
</evidence>
<dbReference type="Proteomes" id="UP001597533">
    <property type="component" value="Unassembled WGS sequence"/>
</dbReference>
<sequence>MKNQKNSRDLIRQNEVNTKTSQKHEANLQKNSTLYFQVGLIVCLLFSYGLLEMEFKSQTFVPEVAHVINEPLDYVQDNFKIYEEPIEKVEKQRKKPTFFSEPEVHKNDEPIDETPDIITEPETTSITQNEPNFDNLIDEPEEIDDVHFNRVEIAPIFPGCEKASTNDERKACMSEKISKHIRKKFDTDVAQGLGLDGVQKINVMFKIDQNGNVIDIKARSPFKALEKEAIDVISKLPKMTPGKQKDKNVSVIYGIPIRFNVQN</sequence>
<organism evidence="3 4">
    <name type="scientific">Lacinutrix iliipiscaria</name>
    <dbReference type="NCBI Taxonomy" id="1230532"/>
    <lineage>
        <taxon>Bacteria</taxon>
        <taxon>Pseudomonadati</taxon>
        <taxon>Bacteroidota</taxon>
        <taxon>Flavobacteriia</taxon>
        <taxon>Flavobacteriales</taxon>
        <taxon>Flavobacteriaceae</taxon>
        <taxon>Lacinutrix</taxon>
    </lineage>
</organism>
<comment type="caution">
    <text evidence="3">The sequence shown here is derived from an EMBL/GenBank/DDBJ whole genome shotgun (WGS) entry which is preliminary data.</text>
</comment>
<proteinExistence type="predicted"/>
<dbReference type="RefSeq" id="WP_183484501.1">
    <property type="nucleotide sequence ID" value="NZ_JBHUOV010000001.1"/>
</dbReference>
<keyword evidence="4" id="KW-1185">Reference proteome</keyword>
<evidence type="ECO:0000259" key="2">
    <source>
        <dbReference type="Pfam" id="PF03544"/>
    </source>
</evidence>
<reference evidence="4" key="1">
    <citation type="journal article" date="2019" name="Int. J. Syst. Evol. Microbiol.">
        <title>The Global Catalogue of Microorganisms (GCM) 10K type strain sequencing project: providing services to taxonomists for standard genome sequencing and annotation.</title>
        <authorList>
            <consortium name="The Broad Institute Genomics Platform"/>
            <consortium name="The Broad Institute Genome Sequencing Center for Infectious Disease"/>
            <person name="Wu L."/>
            <person name="Ma J."/>
        </authorList>
    </citation>
    <scope>NUCLEOTIDE SEQUENCE [LARGE SCALE GENOMIC DNA]</scope>
    <source>
        <strain evidence="4">KCTC 32141</strain>
    </source>
</reference>
<keyword evidence="1" id="KW-1133">Transmembrane helix</keyword>
<dbReference type="EMBL" id="JBHUOV010000001">
    <property type="protein sequence ID" value="MFD2822213.1"/>
    <property type="molecule type" value="Genomic_DNA"/>
</dbReference>
<dbReference type="SUPFAM" id="SSF74653">
    <property type="entry name" value="TolA/TonB C-terminal domain"/>
    <property type="match status" value="1"/>
</dbReference>